<dbReference type="PROSITE" id="PS50995">
    <property type="entry name" value="HTH_MARR_2"/>
    <property type="match status" value="1"/>
</dbReference>
<dbReference type="Proteomes" id="UP000295500">
    <property type="component" value="Unassembled WGS sequence"/>
</dbReference>
<dbReference type="EMBL" id="SNXO01000017">
    <property type="protein sequence ID" value="TDP56295.1"/>
    <property type="molecule type" value="Genomic_DNA"/>
</dbReference>
<evidence type="ECO:0000313" key="5">
    <source>
        <dbReference type="EMBL" id="TDP56295.1"/>
    </source>
</evidence>
<name>A0A4R6Q4A4_9FIRM</name>
<proteinExistence type="predicted"/>
<evidence type="ECO:0000313" key="6">
    <source>
        <dbReference type="Proteomes" id="UP000295500"/>
    </source>
</evidence>
<dbReference type="PRINTS" id="PR00598">
    <property type="entry name" value="HTHMARR"/>
</dbReference>
<dbReference type="InterPro" id="IPR036390">
    <property type="entry name" value="WH_DNA-bd_sf"/>
</dbReference>
<dbReference type="GO" id="GO:0003677">
    <property type="term" value="F:DNA binding"/>
    <property type="evidence" value="ECO:0007669"/>
    <property type="project" value="UniProtKB-KW"/>
</dbReference>
<dbReference type="PROSITE" id="PS01117">
    <property type="entry name" value="HTH_MARR_1"/>
    <property type="match status" value="1"/>
</dbReference>
<keyword evidence="3" id="KW-0804">Transcription</keyword>
<dbReference type="GO" id="GO:0003700">
    <property type="term" value="F:DNA-binding transcription factor activity"/>
    <property type="evidence" value="ECO:0007669"/>
    <property type="project" value="InterPro"/>
</dbReference>
<reference evidence="5 6" key="1">
    <citation type="submission" date="2019-03" db="EMBL/GenBank/DDBJ databases">
        <title>Genomic Encyclopedia of Type Strains, Phase IV (KMG-IV): sequencing the most valuable type-strain genomes for metagenomic binning, comparative biology and taxonomic classification.</title>
        <authorList>
            <person name="Goeker M."/>
        </authorList>
    </citation>
    <scope>NUCLEOTIDE SEQUENCE [LARGE SCALE GENOMIC DNA]</scope>
    <source>
        <strain evidence="5 6">DSM 28287</strain>
    </source>
</reference>
<keyword evidence="2 5" id="KW-0238">DNA-binding</keyword>
<dbReference type="Pfam" id="PF01047">
    <property type="entry name" value="MarR"/>
    <property type="match status" value="1"/>
</dbReference>
<feature type="domain" description="HTH marR-type" evidence="4">
    <location>
        <begin position="4"/>
        <end position="138"/>
    </location>
</feature>
<dbReference type="SMART" id="SM00347">
    <property type="entry name" value="HTH_MARR"/>
    <property type="match status" value="1"/>
</dbReference>
<protein>
    <submittedName>
        <fullName evidence="5">DNA-binding MarR family transcriptional regulator</fullName>
    </submittedName>
</protein>
<keyword evidence="1" id="KW-0805">Transcription regulation</keyword>
<dbReference type="PANTHER" id="PTHR42756">
    <property type="entry name" value="TRANSCRIPTIONAL REGULATOR, MARR"/>
    <property type="match status" value="1"/>
</dbReference>
<dbReference type="InterPro" id="IPR023187">
    <property type="entry name" value="Tscrpt_reg_MarR-type_CS"/>
</dbReference>
<dbReference type="RefSeq" id="WP_133528438.1">
    <property type="nucleotide sequence ID" value="NZ_SNXO01000017.1"/>
</dbReference>
<dbReference type="InterPro" id="IPR000835">
    <property type="entry name" value="HTH_MarR-typ"/>
</dbReference>
<gene>
    <name evidence="5" type="ORF">EV211_1178</name>
</gene>
<evidence type="ECO:0000256" key="2">
    <source>
        <dbReference type="ARBA" id="ARBA00023125"/>
    </source>
</evidence>
<dbReference type="InterPro" id="IPR036388">
    <property type="entry name" value="WH-like_DNA-bd_sf"/>
</dbReference>
<evidence type="ECO:0000259" key="4">
    <source>
        <dbReference type="PROSITE" id="PS50995"/>
    </source>
</evidence>
<dbReference type="SUPFAM" id="SSF46785">
    <property type="entry name" value="Winged helix' DNA-binding domain"/>
    <property type="match status" value="1"/>
</dbReference>
<keyword evidence="6" id="KW-1185">Reference proteome</keyword>
<evidence type="ECO:0000256" key="1">
    <source>
        <dbReference type="ARBA" id="ARBA00023015"/>
    </source>
</evidence>
<dbReference type="Gene3D" id="1.10.10.10">
    <property type="entry name" value="Winged helix-like DNA-binding domain superfamily/Winged helix DNA-binding domain"/>
    <property type="match status" value="1"/>
</dbReference>
<sequence>MDTKDKCGFMIKQLHDALEKESNNMLRRDGLTMAQVGVLMLLDDTPGQELPLKEIEKYMKVAQSTAAGVITRLEQKDLIDSFGDPGDKRIKLVRLTSRGKQCCKTAEENMNIAEEHLLSSLTETERKDFRIMLGKVRDTIK</sequence>
<accession>A0A4R6Q4A4</accession>
<comment type="caution">
    <text evidence="5">The sequence shown here is derived from an EMBL/GenBank/DDBJ whole genome shotgun (WGS) entry which is preliminary data.</text>
</comment>
<dbReference type="AlphaFoldDB" id="A0A4R6Q4A4"/>
<dbReference type="PANTHER" id="PTHR42756:SF1">
    <property type="entry name" value="TRANSCRIPTIONAL REPRESSOR OF EMRAB OPERON"/>
    <property type="match status" value="1"/>
</dbReference>
<organism evidence="5 6">
    <name type="scientific">Aminicella lysinilytica</name>
    <dbReference type="NCBI Taxonomy" id="433323"/>
    <lineage>
        <taxon>Bacteria</taxon>
        <taxon>Bacillati</taxon>
        <taxon>Bacillota</taxon>
        <taxon>Clostridia</taxon>
        <taxon>Peptostreptococcales</taxon>
        <taxon>Anaerovoracaceae</taxon>
        <taxon>Aminicella</taxon>
    </lineage>
</organism>
<evidence type="ECO:0000256" key="3">
    <source>
        <dbReference type="ARBA" id="ARBA00023163"/>
    </source>
</evidence>
<dbReference type="OrthoDB" id="2297442at2"/>